<comment type="caution">
    <text evidence="2">The sequence shown here is derived from an EMBL/GenBank/DDBJ whole genome shotgun (WGS) entry which is preliminary data.</text>
</comment>
<organism evidence="2 3">
    <name type="scientific">Mycobacterium colombiense</name>
    <dbReference type="NCBI Taxonomy" id="339268"/>
    <lineage>
        <taxon>Bacteria</taxon>
        <taxon>Bacillati</taxon>
        <taxon>Actinomycetota</taxon>
        <taxon>Actinomycetes</taxon>
        <taxon>Mycobacteriales</taxon>
        <taxon>Mycobacteriaceae</taxon>
        <taxon>Mycobacterium</taxon>
        <taxon>Mycobacterium avium complex (MAC)</taxon>
    </lineage>
</organism>
<evidence type="ECO:0008006" key="4">
    <source>
        <dbReference type="Google" id="ProtNLM"/>
    </source>
</evidence>
<name>A0A329LXI3_9MYCO</name>
<gene>
    <name evidence="2" type="ORF">DQP57_12080</name>
</gene>
<dbReference type="OrthoDB" id="3989267at2"/>
<dbReference type="Proteomes" id="UP000250915">
    <property type="component" value="Unassembled WGS sequence"/>
</dbReference>
<evidence type="ECO:0000313" key="2">
    <source>
        <dbReference type="EMBL" id="RAV11203.1"/>
    </source>
</evidence>
<keyword evidence="1" id="KW-0175">Coiled coil</keyword>
<evidence type="ECO:0000256" key="1">
    <source>
        <dbReference type="SAM" id="Coils"/>
    </source>
</evidence>
<dbReference type="EMBL" id="QMEV01000020">
    <property type="protein sequence ID" value="RAV11203.1"/>
    <property type="molecule type" value="Genomic_DNA"/>
</dbReference>
<proteinExistence type="predicted"/>
<protein>
    <recommendedName>
        <fullName evidence="4">PE-PGRS family protein</fullName>
    </recommendedName>
</protein>
<dbReference type="RefSeq" id="WP_112633202.1">
    <property type="nucleotide sequence ID" value="NZ_QMEV01000020.1"/>
</dbReference>
<feature type="coiled-coil region" evidence="1">
    <location>
        <begin position="64"/>
        <end position="108"/>
    </location>
</feature>
<accession>A0A329LXI3</accession>
<dbReference type="AlphaFoldDB" id="A0A329LXI3"/>
<reference evidence="2 3" key="1">
    <citation type="submission" date="2018-06" db="EMBL/GenBank/DDBJ databases">
        <title>NTM in soil in Japan.</title>
        <authorList>
            <person name="Ohya K."/>
        </authorList>
    </citation>
    <scope>NUCLEOTIDE SEQUENCE [LARGE SCALE GENOMIC DNA]</scope>
    <source>
        <strain evidence="2 3">GF28</strain>
    </source>
</reference>
<evidence type="ECO:0000313" key="3">
    <source>
        <dbReference type="Proteomes" id="UP000250915"/>
    </source>
</evidence>
<sequence>MANAAPRLTVAQFDLLRWVSGGCKDGVYEGTSYRVSARSLHNRGLVRVTGKSATWNASITPEGSRMLEAEARRVEVERDRARREAETKAQKEREQAQLRERAVELLGRVIAAGGRLDVGTGVTADEVVKLCNNLRLSGALPVGQRLAHEPTRMDPVFGVTIYLEPDFAVLTSLRTFAVPGQLRNPHPAVAAFRDKKALVSKAEVGRAARFLQALVTASITVGWKVTGRPRNEGYGRNLPDPDLIVRLPSQELIVSIRELDERGRRVTAFVTETDYYTRTTRTIANRHFEPSAKLEVRLSKKWDDQTVLSIRDEPGSPIEDQLPTLIRALEIAEAESEWSRKEEQRRHAIREVRWEEAKKEAFVKVAYDRNAAQLGEQLDRRQAAAAMRMYADDIESRTEEVDDPARTEATEWAAWIRQHADHLDPLSEPLRLLRVTSASRDELGPHMNGWSTHGPYRR</sequence>